<feature type="region of interest" description="Disordered" evidence="1">
    <location>
        <begin position="1"/>
        <end position="32"/>
    </location>
</feature>
<proteinExistence type="predicted"/>
<dbReference type="Gene3D" id="3.40.1000.10">
    <property type="entry name" value="Mog1/PsbP, alpha/beta/alpha sandwich"/>
    <property type="match status" value="1"/>
</dbReference>
<protein>
    <submittedName>
        <fullName evidence="4">Uncharacterized protein LOC103712340 isoform X1</fullName>
    </submittedName>
</protein>
<dbReference type="RefSeq" id="XP_008797056.2">
    <property type="nucleotide sequence ID" value="XM_008798834.3"/>
</dbReference>
<reference evidence="4" key="1">
    <citation type="submission" date="2025-08" db="UniProtKB">
        <authorList>
            <consortium name="RefSeq"/>
        </authorList>
    </citation>
    <scope>IDENTIFICATION</scope>
    <source>
        <tissue evidence="4">Young leaves</tissue>
    </source>
</reference>
<keyword evidence="3" id="KW-1185">Reference proteome</keyword>
<evidence type="ECO:0000256" key="1">
    <source>
        <dbReference type="SAM" id="MobiDB-lite"/>
    </source>
</evidence>
<sequence length="249" mass="27088">MAVHLLLTSPPKPPPQNPNSNPNPKFGPKSFPRSISRREVSIQALTMSIVSLTSWVSVPIALSASLETATPPRKPSLSGISNTKSWNQFFGDGFSIRVPPLFDDIMEPEDYKAGLSYYGDKAKPKAFAARFASPDRSEVLSVVIRPSNQLKINFLEAKDITDLGTLKEAAKIFVPGGANLYTARTIKVKEDESLRTYYFYEFGVDAQHVALVAAVNSGKAYIAGAAAPQTKWEDDGIKLRSAAISLSII</sequence>
<dbReference type="OrthoDB" id="1621991at2759"/>
<name>A0A8B7CDT9_PHODC</name>
<dbReference type="InterPro" id="IPR002683">
    <property type="entry name" value="PsbP_C"/>
</dbReference>
<dbReference type="GO" id="GO:0019898">
    <property type="term" value="C:extrinsic component of membrane"/>
    <property type="evidence" value="ECO:0007669"/>
    <property type="project" value="InterPro"/>
</dbReference>
<dbReference type="GeneID" id="103712340"/>
<feature type="domain" description="PsbP C-terminal" evidence="2">
    <location>
        <begin position="133"/>
        <end position="247"/>
    </location>
</feature>
<organism evidence="3 4">
    <name type="scientific">Phoenix dactylifera</name>
    <name type="common">Date palm</name>
    <dbReference type="NCBI Taxonomy" id="42345"/>
    <lineage>
        <taxon>Eukaryota</taxon>
        <taxon>Viridiplantae</taxon>
        <taxon>Streptophyta</taxon>
        <taxon>Embryophyta</taxon>
        <taxon>Tracheophyta</taxon>
        <taxon>Spermatophyta</taxon>
        <taxon>Magnoliopsida</taxon>
        <taxon>Liliopsida</taxon>
        <taxon>Arecaceae</taxon>
        <taxon>Coryphoideae</taxon>
        <taxon>Phoeniceae</taxon>
        <taxon>Phoenix</taxon>
    </lineage>
</organism>
<gene>
    <name evidence="4" type="primary">LOC103712340</name>
</gene>
<dbReference type="Proteomes" id="UP000228380">
    <property type="component" value="Unplaced"/>
</dbReference>
<dbReference type="GO" id="GO:0015979">
    <property type="term" value="P:photosynthesis"/>
    <property type="evidence" value="ECO:0007669"/>
    <property type="project" value="InterPro"/>
</dbReference>
<dbReference type="InterPro" id="IPR016123">
    <property type="entry name" value="Mog1/PsbP_a/b/a-sand"/>
</dbReference>
<dbReference type="KEGG" id="pda:103712340"/>
<dbReference type="PANTHER" id="PTHR37764:SF1">
    <property type="entry name" value="KETOSE_ALDOSE ISOMERASE, PUTATIVE (MOG1_PSBP_DUF1795-LIKE PHOTOSYSTEM II REACTION CENTER PSBP FAMILY PROTEIN)-RELATED"/>
    <property type="match status" value="1"/>
</dbReference>
<dbReference type="PANTHER" id="PTHR37764">
    <property type="entry name" value="KETOSE/ALDOSE ISOMERASE, PUTATIVE (MOG1/PSBP/DUF1795-LIKE PHOTOSYSTEM II REACTION CENTER PSBP FAMILY PROTEIN)-RELATED"/>
    <property type="match status" value="1"/>
</dbReference>
<evidence type="ECO:0000313" key="4">
    <source>
        <dbReference type="RefSeq" id="XP_008797056.2"/>
    </source>
</evidence>
<dbReference type="GO" id="GO:0009654">
    <property type="term" value="C:photosystem II oxygen evolving complex"/>
    <property type="evidence" value="ECO:0007669"/>
    <property type="project" value="InterPro"/>
</dbReference>
<dbReference type="AlphaFoldDB" id="A0A8B7CDT9"/>
<dbReference type="SUPFAM" id="SSF55724">
    <property type="entry name" value="Mog1p/PsbP-like"/>
    <property type="match status" value="1"/>
</dbReference>
<evidence type="ECO:0000313" key="3">
    <source>
        <dbReference type="Proteomes" id="UP000228380"/>
    </source>
</evidence>
<evidence type="ECO:0000259" key="2">
    <source>
        <dbReference type="Pfam" id="PF01789"/>
    </source>
</evidence>
<dbReference type="Pfam" id="PF01789">
    <property type="entry name" value="PsbP"/>
    <property type="match status" value="1"/>
</dbReference>
<accession>A0A8B7CDT9</accession>
<dbReference type="GO" id="GO:0005509">
    <property type="term" value="F:calcium ion binding"/>
    <property type="evidence" value="ECO:0007669"/>
    <property type="project" value="InterPro"/>
</dbReference>
<dbReference type="GO" id="GO:0009507">
    <property type="term" value="C:chloroplast"/>
    <property type="evidence" value="ECO:0007669"/>
    <property type="project" value="TreeGrafter"/>
</dbReference>